<protein>
    <submittedName>
        <fullName evidence="2">Uncharacterized protein</fullName>
    </submittedName>
</protein>
<dbReference type="HOGENOM" id="CLU_1599049_0_0_2"/>
<evidence type="ECO:0000313" key="2">
    <source>
        <dbReference type="EMBL" id="ADI72949.1"/>
    </source>
</evidence>
<dbReference type="Proteomes" id="UP000000391">
    <property type="component" value="Chromosome"/>
</dbReference>
<dbReference type="RefSeq" id="WP_013193517.1">
    <property type="nucleotide sequence ID" value="NC_014253.1"/>
</dbReference>
<dbReference type="STRING" id="644295.Metev_0017"/>
<proteinExistence type="predicted"/>
<dbReference type="KEGG" id="mev:Metev_0017"/>
<feature type="region of interest" description="Disordered" evidence="1">
    <location>
        <begin position="151"/>
        <end position="173"/>
    </location>
</feature>
<sequence length="173" mass="20278">MIDFIKKSDSTRNSSSTGKFRNTEVLKKVYDLGFEVGYNKHSELGWVTDKYSRLYSLSKMYGQDEYVHRYYIRGKRDGAQEKEQNLYASLSREEKENKDEEKELQESQELDSEENVDTNFESGFGCTYSNDYECIQSPAQKPTMMDLPDFLAKPKKLEKPDSVKGFKPFTHRR</sequence>
<reference evidence="2 3" key="1">
    <citation type="submission" date="2010-06" db="EMBL/GenBank/DDBJ databases">
        <title>Complete sequence chromosome of Methanohalobium evestigatum Z-7303.</title>
        <authorList>
            <consortium name="US DOE Joint Genome Institute"/>
            <person name="Lucas S."/>
            <person name="Copeland A."/>
            <person name="Lapidus A."/>
            <person name="Cheng J.-F."/>
            <person name="Bruce D."/>
            <person name="Goodwin L."/>
            <person name="Pitluck S."/>
            <person name="Saunders E."/>
            <person name="Detter J.C."/>
            <person name="Han C."/>
            <person name="Tapia R."/>
            <person name="Land M."/>
            <person name="Hauser L."/>
            <person name="Kyrpides N."/>
            <person name="Mikhailova N."/>
            <person name="Sieprawska-Lupa M."/>
            <person name="Whitman W.B."/>
            <person name="Anderson I."/>
            <person name="Woyke T."/>
        </authorList>
    </citation>
    <scope>NUCLEOTIDE SEQUENCE [LARGE SCALE GENOMIC DNA]</scope>
    <source>
        <strain evidence="3">ATCC BAA-1072 / DSM 3721 / NBRC 107634 / OCM 161 / Z-7303</strain>
    </source>
</reference>
<gene>
    <name evidence="2" type="ordered locus">Metev_0017</name>
</gene>
<accession>D7E5S7</accession>
<evidence type="ECO:0000313" key="3">
    <source>
        <dbReference type="Proteomes" id="UP000000391"/>
    </source>
</evidence>
<organism evidence="2 3">
    <name type="scientific">Methanohalobium evestigatum (strain ATCC BAA-1072 / DSM 3721 / NBRC 107634 / OCM 161 / Z-7303)</name>
    <dbReference type="NCBI Taxonomy" id="644295"/>
    <lineage>
        <taxon>Archaea</taxon>
        <taxon>Methanobacteriati</taxon>
        <taxon>Methanobacteriota</taxon>
        <taxon>Stenosarchaea group</taxon>
        <taxon>Methanomicrobia</taxon>
        <taxon>Methanosarcinales</taxon>
        <taxon>Methanosarcinaceae</taxon>
        <taxon>Methanohalobium</taxon>
    </lineage>
</organism>
<feature type="compositionally biased region" description="Acidic residues" evidence="1">
    <location>
        <begin position="106"/>
        <end position="116"/>
    </location>
</feature>
<keyword evidence="3" id="KW-1185">Reference proteome</keyword>
<feature type="compositionally biased region" description="Basic and acidic residues" evidence="1">
    <location>
        <begin position="155"/>
        <end position="164"/>
    </location>
</feature>
<feature type="compositionally biased region" description="Basic and acidic residues" evidence="1">
    <location>
        <begin position="91"/>
        <end position="105"/>
    </location>
</feature>
<feature type="region of interest" description="Disordered" evidence="1">
    <location>
        <begin position="82"/>
        <end position="122"/>
    </location>
</feature>
<name>D7E5S7_METEZ</name>
<dbReference type="EMBL" id="CP002069">
    <property type="protein sequence ID" value="ADI72949.1"/>
    <property type="molecule type" value="Genomic_DNA"/>
</dbReference>
<evidence type="ECO:0000256" key="1">
    <source>
        <dbReference type="SAM" id="MobiDB-lite"/>
    </source>
</evidence>
<dbReference type="AlphaFoldDB" id="D7E5S7"/>
<dbReference type="OrthoDB" id="99813at2157"/>
<dbReference type="GeneID" id="9345623"/>